<organism evidence="3 4">
    <name type="scientific">Ethanoligenens harbinense (strain DSM 18485 / JCM 12961 / CGMCC 1.5033 / YUAN-3)</name>
    <dbReference type="NCBI Taxonomy" id="663278"/>
    <lineage>
        <taxon>Bacteria</taxon>
        <taxon>Bacillati</taxon>
        <taxon>Bacillota</taxon>
        <taxon>Clostridia</taxon>
        <taxon>Eubacteriales</taxon>
        <taxon>Oscillospiraceae</taxon>
        <taxon>Ethanoligenens</taxon>
    </lineage>
</organism>
<proteinExistence type="predicted"/>
<evidence type="ECO:0000259" key="2">
    <source>
        <dbReference type="Pfam" id="PF01478"/>
    </source>
</evidence>
<keyword evidence="1" id="KW-0472">Membrane</keyword>
<feature type="transmembrane region" description="Helical" evidence="1">
    <location>
        <begin position="56"/>
        <end position="79"/>
    </location>
</feature>
<name>E6U5S6_ETHHY</name>
<evidence type="ECO:0000313" key="3">
    <source>
        <dbReference type="EMBL" id="ADU27943.1"/>
    </source>
</evidence>
<dbReference type="AlphaFoldDB" id="E6U5S6"/>
<dbReference type="KEGG" id="eha:Ethha_2448"/>
<gene>
    <name evidence="3" type="ordered locus">Ethha_2448</name>
</gene>
<feature type="domain" description="Prepilin type IV endopeptidase peptidase" evidence="2">
    <location>
        <begin position="8"/>
        <end position="107"/>
    </location>
</feature>
<dbReference type="Pfam" id="PF01478">
    <property type="entry name" value="Peptidase_A24"/>
    <property type="match status" value="1"/>
</dbReference>
<sequence>MNIFGFLCFTAVLLGTAVIDARTRHIPKYVHWLLLAIGLVRVFSTGPPDQIVNNLLYSIAGMAIGFVPLFLLGLVAGGVGGGDVKLAGSAGFALAEPGLAILYPGTYWAILGSLLLFLSGKLYCKIRNGKRISVPMPFAPYFAAAGIGTYFLQLIWRTIT</sequence>
<feature type="transmembrane region" description="Helical" evidence="1">
    <location>
        <begin position="99"/>
        <end position="118"/>
    </location>
</feature>
<dbReference type="HOGENOM" id="CLU_1649567_0_0_9"/>
<dbReference type="InterPro" id="IPR000045">
    <property type="entry name" value="Prepilin_IV_endopep_pep"/>
</dbReference>
<dbReference type="STRING" id="663278.Ethha_2448"/>
<evidence type="ECO:0000256" key="1">
    <source>
        <dbReference type="SAM" id="Phobius"/>
    </source>
</evidence>
<feature type="transmembrane region" description="Helical" evidence="1">
    <location>
        <begin position="29"/>
        <end position="44"/>
    </location>
</feature>
<dbReference type="GO" id="GO:0016020">
    <property type="term" value="C:membrane"/>
    <property type="evidence" value="ECO:0007669"/>
    <property type="project" value="InterPro"/>
</dbReference>
<evidence type="ECO:0000313" key="4">
    <source>
        <dbReference type="Proteomes" id="UP000001551"/>
    </source>
</evidence>
<dbReference type="Gene3D" id="1.20.120.1220">
    <property type="match status" value="1"/>
</dbReference>
<reference evidence="3 4" key="1">
    <citation type="submission" date="2010-12" db="EMBL/GenBank/DDBJ databases">
        <title>Complete sequence of Ethanoligenens harbinense YUAN-3.</title>
        <authorList>
            <person name="Lucas S."/>
            <person name="Copeland A."/>
            <person name="Lapidus A."/>
            <person name="Cheng J.-F."/>
            <person name="Bruce D."/>
            <person name="Goodwin L."/>
            <person name="Pitluck S."/>
            <person name="Chertkov O."/>
            <person name="Misra M."/>
            <person name="Detter J.C."/>
            <person name="Han C."/>
            <person name="Tapia R."/>
            <person name="Land M."/>
            <person name="Hauser L."/>
            <person name="Jeffries C."/>
            <person name="Kyrpides N."/>
            <person name="Ivanova N."/>
            <person name="Mikhailova N."/>
            <person name="Wang A."/>
            <person name="Mouttaki H."/>
            <person name="He Z."/>
            <person name="Zhou J."/>
            <person name="Hemme C.L."/>
            <person name="Woyke T."/>
        </authorList>
    </citation>
    <scope>NUCLEOTIDE SEQUENCE [LARGE SCALE GENOMIC DNA]</scope>
    <source>
        <strain evidence="4">DSM 18485 / JCM 12961 / CGMCC 1.5033 / YUAN-3</strain>
    </source>
</reference>
<dbReference type="Proteomes" id="UP000001551">
    <property type="component" value="Chromosome"/>
</dbReference>
<dbReference type="EMBL" id="CP002400">
    <property type="protein sequence ID" value="ADU27943.1"/>
    <property type="molecule type" value="Genomic_DNA"/>
</dbReference>
<keyword evidence="4" id="KW-1185">Reference proteome</keyword>
<keyword evidence="1" id="KW-0812">Transmembrane</keyword>
<feature type="transmembrane region" description="Helical" evidence="1">
    <location>
        <begin position="138"/>
        <end position="156"/>
    </location>
</feature>
<dbReference type="RefSeq" id="WP_013486286.1">
    <property type="nucleotide sequence ID" value="NC_014828.1"/>
</dbReference>
<protein>
    <submittedName>
        <fullName evidence="3">Peptidase A24A prepilin type IV</fullName>
    </submittedName>
</protein>
<keyword evidence="1" id="KW-1133">Transmembrane helix</keyword>
<accession>E6U5S6</accession>
<dbReference type="GO" id="GO:0004190">
    <property type="term" value="F:aspartic-type endopeptidase activity"/>
    <property type="evidence" value="ECO:0007669"/>
    <property type="project" value="InterPro"/>
</dbReference>